<accession>A0ABT8XB70</accession>
<dbReference type="InterPro" id="IPR001638">
    <property type="entry name" value="Solute-binding_3/MltF_N"/>
</dbReference>
<evidence type="ECO:0000259" key="4">
    <source>
        <dbReference type="SMART" id="SM00062"/>
    </source>
</evidence>
<organism evidence="5 6">
    <name type="scientific">Shinella curvata</name>
    <dbReference type="NCBI Taxonomy" id="1817964"/>
    <lineage>
        <taxon>Bacteria</taxon>
        <taxon>Pseudomonadati</taxon>
        <taxon>Pseudomonadota</taxon>
        <taxon>Alphaproteobacteria</taxon>
        <taxon>Hyphomicrobiales</taxon>
        <taxon>Rhizobiaceae</taxon>
        <taxon>Shinella</taxon>
    </lineage>
</organism>
<comment type="caution">
    <text evidence="5">The sequence shown here is derived from an EMBL/GenBank/DDBJ whole genome shotgun (WGS) entry which is preliminary data.</text>
</comment>
<keyword evidence="2 3" id="KW-0732">Signal</keyword>
<name>A0ABT8XB70_9HYPH</name>
<dbReference type="PANTHER" id="PTHR35936:SF17">
    <property type="entry name" value="ARGININE-BINDING EXTRACELLULAR PROTEIN ARTP"/>
    <property type="match status" value="1"/>
</dbReference>
<keyword evidence="6" id="KW-1185">Reference proteome</keyword>
<gene>
    <name evidence="5" type="ORF">GB928_007305</name>
</gene>
<evidence type="ECO:0000256" key="3">
    <source>
        <dbReference type="SAM" id="SignalP"/>
    </source>
</evidence>
<dbReference type="SUPFAM" id="SSF53850">
    <property type="entry name" value="Periplasmic binding protein-like II"/>
    <property type="match status" value="1"/>
</dbReference>
<dbReference type="SMART" id="SM00062">
    <property type="entry name" value="PBPb"/>
    <property type="match status" value="1"/>
</dbReference>
<feature type="chain" id="PRO_5046038455" evidence="3">
    <location>
        <begin position="21"/>
        <end position="278"/>
    </location>
</feature>
<evidence type="ECO:0000256" key="1">
    <source>
        <dbReference type="ARBA" id="ARBA00004418"/>
    </source>
</evidence>
<dbReference type="Proteomes" id="UP001177080">
    <property type="component" value="Unassembled WGS sequence"/>
</dbReference>
<dbReference type="Pfam" id="PF00497">
    <property type="entry name" value="SBP_bac_3"/>
    <property type="match status" value="1"/>
</dbReference>
<dbReference type="EMBL" id="WHSC02000002">
    <property type="protein sequence ID" value="MDO6120986.1"/>
    <property type="molecule type" value="Genomic_DNA"/>
</dbReference>
<reference evidence="5" key="1">
    <citation type="submission" date="2022-04" db="EMBL/GenBank/DDBJ databases">
        <title>Shinella lacus sp. nov., a novel member of the genus Shinella from water.</title>
        <authorList>
            <person name="Deng Y."/>
        </authorList>
    </citation>
    <scope>NUCLEOTIDE SEQUENCE</scope>
    <source>
        <strain evidence="5">JCM 31239</strain>
    </source>
</reference>
<comment type="subcellular location">
    <subcellularLocation>
        <location evidence="1">Periplasm</location>
    </subcellularLocation>
</comment>
<protein>
    <submittedName>
        <fullName evidence="5">Transporter substrate-binding domain-containing protein</fullName>
    </submittedName>
</protein>
<evidence type="ECO:0000313" key="5">
    <source>
        <dbReference type="EMBL" id="MDO6120986.1"/>
    </source>
</evidence>
<dbReference type="PANTHER" id="PTHR35936">
    <property type="entry name" value="MEMBRANE-BOUND LYTIC MUREIN TRANSGLYCOSYLASE F"/>
    <property type="match status" value="1"/>
</dbReference>
<feature type="signal peptide" evidence="3">
    <location>
        <begin position="1"/>
        <end position="20"/>
    </location>
</feature>
<dbReference type="RefSeq" id="WP_244761588.1">
    <property type="nucleotide sequence ID" value="NZ_JALJCJ010000004.1"/>
</dbReference>
<feature type="domain" description="Solute-binding protein family 3/N-terminal" evidence="4">
    <location>
        <begin position="32"/>
        <end position="260"/>
    </location>
</feature>
<evidence type="ECO:0000313" key="6">
    <source>
        <dbReference type="Proteomes" id="UP001177080"/>
    </source>
</evidence>
<dbReference type="Gene3D" id="3.40.190.10">
    <property type="entry name" value="Periplasmic binding protein-like II"/>
    <property type="match status" value="2"/>
</dbReference>
<sequence>MKRILITLAMSALISGAAHAEDTLAKIKAAGKITVATEAAFKPFEYVEDGKIIGFGSELLAEFAKDLGVEVEQLDLPFQGILSGLAAKQYDMVATSVTPNAERAKAYAFSRPFAAIDNNVVVLADNDSIKQLSDLNGLLIGTQLGSSTDAVARQMNDELKASGGQGFSDLRLFQSYPDTAFNLSSGQVDAIVVPNISAAEFMKTNPDTFKVTFSYGKPAYLSWVTRPEDKTLLEALNGTITRLVKSGQIAEMQKKWVGLESDTPEDGYLPDNAVQLKQ</sequence>
<proteinExistence type="predicted"/>
<evidence type="ECO:0000256" key="2">
    <source>
        <dbReference type="ARBA" id="ARBA00022729"/>
    </source>
</evidence>